<keyword evidence="3 7" id="KW-1134">Transmembrane beta strand</keyword>
<evidence type="ECO:0000256" key="2">
    <source>
        <dbReference type="ARBA" id="ARBA00022448"/>
    </source>
</evidence>
<dbReference type="OrthoDB" id="9768177at2"/>
<keyword evidence="11" id="KW-1185">Reference proteome</keyword>
<keyword evidence="6 7" id="KW-0998">Cell outer membrane</keyword>
<dbReference type="InterPro" id="IPR023997">
    <property type="entry name" value="TonB-dep_OMP_SusC/RagA_CS"/>
</dbReference>
<dbReference type="Gene3D" id="2.60.40.1120">
    <property type="entry name" value="Carboxypeptidase-like, regulatory domain"/>
    <property type="match status" value="1"/>
</dbReference>
<reference evidence="11" key="1">
    <citation type="submission" date="2016-11" db="EMBL/GenBank/DDBJ databases">
        <authorList>
            <person name="Varghese N."/>
            <person name="Submissions S."/>
        </authorList>
    </citation>
    <scope>NUCLEOTIDE SEQUENCE [LARGE SCALE GENOMIC DNA]</scope>
    <source>
        <strain evidence="11">DSM 19978</strain>
    </source>
</reference>
<dbReference type="Pfam" id="PF13715">
    <property type="entry name" value="CarbopepD_reg_2"/>
    <property type="match status" value="1"/>
</dbReference>
<dbReference type="InterPro" id="IPR039426">
    <property type="entry name" value="TonB-dep_rcpt-like"/>
</dbReference>
<keyword evidence="4 7" id="KW-0812">Transmembrane</keyword>
<dbReference type="EMBL" id="FQWB01000003">
    <property type="protein sequence ID" value="SHG25616.1"/>
    <property type="molecule type" value="Genomic_DNA"/>
</dbReference>
<dbReference type="RefSeq" id="WP_073369557.1">
    <property type="nucleotide sequence ID" value="NZ_FQWB01000003.1"/>
</dbReference>
<dbReference type="Gene3D" id="2.40.170.20">
    <property type="entry name" value="TonB-dependent receptor, beta-barrel domain"/>
    <property type="match status" value="1"/>
</dbReference>
<dbReference type="Pfam" id="PF07715">
    <property type="entry name" value="Plug"/>
    <property type="match status" value="1"/>
</dbReference>
<proteinExistence type="inferred from homology"/>
<evidence type="ECO:0000256" key="8">
    <source>
        <dbReference type="SAM" id="SignalP"/>
    </source>
</evidence>
<dbReference type="NCBIfam" id="TIGR04057">
    <property type="entry name" value="SusC_RagA_signa"/>
    <property type="match status" value="1"/>
</dbReference>
<dbReference type="SUPFAM" id="SSF56935">
    <property type="entry name" value="Porins"/>
    <property type="match status" value="1"/>
</dbReference>
<organism evidence="10 11">
    <name type="scientific">Flavobacterium fluvii</name>
    <dbReference type="NCBI Taxonomy" id="468056"/>
    <lineage>
        <taxon>Bacteria</taxon>
        <taxon>Pseudomonadati</taxon>
        <taxon>Bacteroidota</taxon>
        <taxon>Flavobacteriia</taxon>
        <taxon>Flavobacteriales</taxon>
        <taxon>Flavobacteriaceae</taxon>
        <taxon>Flavobacterium</taxon>
    </lineage>
</organism>
<dbReference type="InterPro" id="IPR008969">
    <property type="entry name" value="CarboxyPept-like_regulatory"/>
</dbReference>
<comment type="subcellular location">
    <subcellularLocation>
        <location evidence="1 7">Cell outer membrane</location>
        <topology evidence="1 7">Multi-pass membrane protein</topology>
    </subcellularLocation>
</comment>
<evidence type="ECO:0000313" key="10">
    <source>
        <dbReference type="EMBL" id="SHG25616.1"/>
    </source>
</evidence>
<dbReference type="PROSITE" id="PS52016">
    <property type="entry name" value="TONB_DEPENDENT_REC_3"/>
    <property type="match status" value="1"/>
</dbReference>
<dbReference type="AlphaFoldDB" id="A0A1M5IBE2"/>
<feature type="signal peptide" evidence="8">
    <location>
        <begin position="1"/>
        <end position="22"/>
    </location>
</feature>
<dbReference type="Proteomes" id="UP000184516">
    <property type="component" value="Unassembled WGS sequence"/>
</dbReference>
<evidence type="ECO:0000256" key="5">
    <source>
        <dbReference type="ARBA" id="ARBA00023136"/>
    </source>
</evidence>
<evidence type="ECO:0000256" key="7">
    <source>
        <dbReference type="PROSITE-ProRule" id="PRU01360"/>
    </source>
</evidence>
<evidence type="ECO:0000256" key="4">
    <source>
        <dbReference type="ARBA" id="ARBA00022692"/>
    </source>
</evidence>
<sequence>MKLTKLLIFCFLSVLFSVYGQAQDVSINGKVIDENGLPIPGVSILIKGTTKATSSDMDGNYQLKADSNGTLVFSFVGYATVQEAIKGRTTINAKLNPESQSLQEVVVVGYGTQKKGLITGATSNFKGEDLAALNTGSAMEALQGIAPGISITKNNGSPGAGTRVTIRGLGTTGNSNPLYIVDGVSVGSIDYLNPSDIESIDVLKDAASAAIYGSRAANGVVLVTTVKGRKGKSAKISYDFYFGIQNIYKNLDPLNAQEYMYINDEGRVNDGLAPTDWNAMVHDNNWLETNYPGAGKQLGDDVWKLLQDGWEGTNWINEMTKKDAPVVSHALNMTGGSEDITYSAGISYFDQDGILGGNITDAGYKRLTARFNTTMVLKKNDQHSIITVGENFTYSNTQNRSVANGNIYWNDLHNALVQNPLQPAYWQTSIDRNINEFGYTPTLDGLNTGQTNPLAVMYYRHNYNYNKGNNITGNAFVEIEPFLNLKFKTIYGVDSWFGNGRSMNPTYHLGVLYNDATDGASQNSYFGANTTWTNTLSYDTNFGEHKITAVIGTELIRDQINNELKATRNGLLFPGNPKYAYLDNTQSPASISDITANGKDWAANGGATQSFFARAQYDYKEKYLFSATFRADGSSKFHPDHRWAYFPSASAGWVITKEDFMSSTSSVLNFAKLRASWGQNGNQSIEAFQYIANINYSFPGYFFGDTKPVSGTTAVIGNVPNLSIGWETSEQLDFGIDAKLLDSKLGLTFDWYKKTTINWLVQPDGRGTDGAPAPFINGGNVENSGVEYSVNWNDKVGDFKYGITLSGAHNKNEVTKIDNADGVIHGPSNVLSQGTGEVSRVQVGQPIGYFYGYKTAGIIQNQQEANEWLTPSGTPYFVDQRPGDVRFVDQNQDGLIDEKDKVYLGNPNPDFELGIQLNFEYKNVYLNTTMAGKYGMQVMQSYRSFADSPKQNYTSDVFNRWHGEGTSNTMPRLSSVSNRNTQYISDIYMHDADFLRINNLTIGYNFNKVLSNIKFMSNLKVYAAVNNLYTFTKYDGMDPEVRFSGNDDASTSKTKWASGIDLGLYPQARTVMFGLSADF</sequence>
<evidence type="ECO:0000313" key="11">
    <source>
        <dbReference type="Proteomes" id="UP000184516"/>
    </source>
</evidence>
<dbReference type="InterPro" id="IPR023996">
    <property type="entry name" value="TonB-dep_OMP_SusC/RagA"/>
</dbReference>
<evidence type="ECO:0000259" key="9">
    <source>
        <dbReference type="Pfam" id="PF07715"/>
    </source>
</evidence>
<dbReference type="GO" id="GO:0009279">
    <property type="term" value="C:cell outer membrane"/>
    <property type="evidence" value="ECO:0007669"/>
    <property type="project" value="UniProtKB-SubCell"/>
</dbReference>
<feature type="domain" description="TonB-dependent receptor plug" evidence="9">
    <location>
        <begin position="118"/>
        <end position="220"/>
    </location>
</feature>
<name>A0A1M5IBE2_9FLAO</name>
<evidence type="ECO:0000256" key="3">
    <source>
        <dbReference type="ARBA" id="ARBA00022452"/>
    </source>
</evidence>
<evidence type="ECO:0000256" key="1">
    <source>
        <dbReference type="ARBA" id="ARBA00004571"/>
    </source>
</evidence>
<dbReference type="InterPro" id="IPR036942">
    <property type="entry name" value="Beta-barrel_TonB_sf"/>
</dbReference>
<dbReference type="InterPro" id="IPR037066">
    <property type="entry name" value="Plug_dom_sf"/>
</dbReference>
<comment type="similarity">
    <text evidence="7">Belongs to the TonB-dependent receptor family.</text>
</comment>
<gene>
    <name evidence="10" type="ORF">SAMN05443549_10314</name>
</gene>
<dbReference type="Gene3D" id="2.170.130.10">
    <property type="entry name" value="TonB-dependent receptor, plug domain"/>
    <property type="match status" value="1"/>
</dbReference>
<dbReference type="STRING" id="468056.SAMN05443549_10314"/>
<evidence type="ECO:0000256" key="6">
    <source>
        <dbReference type="ARBA" id="ARBA00023237"/>
    </source>
</evidence>
<keyword evidence="8" id="KW-0732">Signal</keyword>
<dbReference type="InterPro" id="IPR012910">
    <property type="entry name" value="Plug_dom"/>
</dbReference>
<keyword evidence="5 7" id="KW-0472">Membrane</keyword>
<accession>A0A1M5IBE2</accession>
<dbReference type="NCBIfam" id="TIGR04056">
    <property type="entry name" value="OMP_RagA_SusC"/>
    <property type="match status" value="1"/>
</dbReference>
<feature type="chain" id="PRO_5012747986" evidence="8">
    <location>
        <begin position="23"/>
        <end position="1079"/>
    </location>
</feature>
<dbReference type="SUPFAM" id="SSF49464">
    <property type="entry name" value="Carboxypeptidase regulatory domain-like"/>
    <property type="match status" value="1"/>
</dbReference>
<protein>
    <submittedName>
        <fullName evidence="10">TonB-linked outer membrane protein, SusC/RagA family</fullName>
    </submittedName>
</protein>
<keyword evidence="2 7" id="KW-0813">Transport</keyword>